<evidence type="ECO:0000256" key="1">
    <source>
        <dbReference type="ARBA" id="ARBA00004196"/>
    </source>
</evidence>
<organism evidence="8 9">
    <name type="scientific">Metabacillus arenae</name>
    <dbReference type="NCBI Taxonomy" id="2771434"/>
    <lineage>
        <taxon>Bacteria</taxon>
        <taxon>Bacillati</taxon>
        <taxon>Bacillota</taxon>
        <taxon>Bacilli</taxon>
        <taxon>Bacillales</taxon>
        <taxon>Bacillaceae</taxon>
        <taxon>Metabacillus</taxon>
    </lineage>
</organism>
<dbReference type="Proteomes" id="UP000626844">
    <property type="component" value="Unassembled WGS sequence"/>
</dbReference>
<reference evidence="8" key="1">
    <citation type="submission" date="2020-09" db="EMBL/GenBank/DDBJ databases">
        <title>A novel bacterium of genus Bacillus, isolated from South China Sea.</title>
        <authorList>
            <person name="Huang H."/>
            <person name="Mo K."/>
            <person name="Hu Y."/>
        </authorList>
    </citation>
    <scope>NUCLEOTIDE SEQUENCE</scope>
    <source>
        <strain evidence="8">IB182487</strain>
    </source>
</reference>
<evidence type="ECO:0000313" key="8">
    <source>
        <dbReference type="EMBL" id="MBD1383034.1"/>
    </source>
</evidence>
<evidence type="ECO:0000256" key="6">
    <source>
        <dbReference type="ARBA" id="ARBA00049753"/>
    </source>
</evidence>
<dbReference type="GO" id="GO:0030313">
    <property type="term" value="C:cell envelope"/>
    <property type="evidence" value="ECO:0007669"/>
    <property type="project" value="UniProtKB-SubCell"/>
</dbReference>
<proteinExistence type="inferred from homology"/>
<accession>A0A926NJT0</accession>
<keyword evidence="4 7" id="KW-0732">Signal</keyword>
<dbReference type="PANTHER" id="PTHR43649:SF28">
    <property type="entry name" value="BINDING PROTEIN COMPONENT OF ABC SUGAR TRANSPORTER-RELATED"/>
    <property type="match status" value="1"/>
</dbReference>
<comment type="caution">
    <text evidence="8">The sequence shown here is derived from an EMBL/GenBank/DDBJ whole genome shotgun (WGS) entry which is preliminary data.</text>
</comment>
<name>A0A926NJT0_9BACI</name>
<sequence>MKKGFFLSLLLVVALILSACSGGTTEEASGDGESGESGKLDIFSWWTGAGEEDGLKALLALFEEKYPDVPIENAAVAGGAGTNAKAVLASRMQGDDPPATFQVHGGAELNEGWVAAGKMEPLNDLYEAEGWMDKFPESLIDMVSKEGKIYSVPVNIHRGNVLWYNKKIFEENGLEPPTTFDEFFKAADALKEKGITPLALGDKEAWTATHIYETVLLGHLGVEGYGNLWTGELAFDDPKVKEATEIFKKMLSYVNEDHSSRNWQDASQLVGNGEAAMNIMGDWAKGYFVNDLGLKVNEDFGYVEAPGTDGKFMVITDTFGLPKGVDNPEGVKKFLSVLGSVEGQDAFNPLKGSIPARVDADVSKYDEYGSETIEDFKTAELAPSLAHGSAAEEGFLTKVNQAVNIFVTQQDVDQFVDSIKNAK</sequence>
<gene>
    <name evidence="8" type="ORF">IC621_22795</name>
</gene>
<dbReference type="Pfam" id="PF01547">
    <property type="entry name" value="SBP_bac_1"/>
    <property type="match status" value="1"/>
</dbReference>
<dbReference type="RefSeq" id="WP_191161814.1">
    <property type="nucleotide sequence ID" value="NZ_JACXAI010000041.1"/>
</dbReference>
<keyword evidence="3" id="KW-0813">Transport</keyword>
<evidence type="ECO:0000256" key="3">
    <source>
        <dbReference type="ARBA" id="ARBA00022448"/>
    </source>
</evidence>
<dbReference type="InterPro" id="IPR050490">
    <property type="entry name" value="Bact_solute-bd_prot1"/>
</dbReference>
<evidence type="ECO:0000256" key="5">
    <source>
        <dbReference type="ARBA" id="ARBA00049629"/>
    </source>
</evidence>
<dbReference type="PROSITE" id="PS51257">
    <property type="entry name" value="PROKAR_LIPOPROTEIN"/>
    <property type="match status" value="1"/>
</dbReference>
<evidence type="ECO:0000256" key="4">
    <source>
        <dbReference type="ARBA" id="ARBA00022729"/>
    </source>
</evidence>
<feature type="signal peptide" evidence="7">
    <location>
        <begin position="1"/>
        <end position="19"/>
    </location>
</feature>
<dbReference type="Gene3D" id="3.40.190.10">
    <property type="entry name" value="Periplasmic binding protein-like II"/>
    <property type="match status" value="2"/>
</dbReference>
<dbReference type="SUPFAM" id="SSF53850">
    <property type="entry name" value="Periplasmic binding protein-like II"/>
    <property type="match status" value="1"/>
</dbReference>
<keyword evidence="9" id="KW-1185">Reference proteome</keyword>
<comment type="subcellular location">
    <subcellularLocation>
        <location evidence="1">Cell envelope</location>
    </subcellularLocation>
</comment>
<comment type="function">
    <text evidence="5">Part of a binding-protein-dependent transport system for a sugar.</text>
</comment>
<evidence type="ECO:0000313" key="9">
    <source>
        <dbReference type="Proteomes" id="UP000626844"/>
    </source>
</evidence>
<dbReference type="AlphaFoldDB" id="A0A926NJT0"/>
<comment type="similarity">
    <text evidence="2">Belongs to the bacterial solute-binding protein 1 family.</text>
</comment>
<dbReference type="EMBL" id="JACXAI010000041">
    <property type="protein sequence ID" value="MBD1383034.1"/>
    <property type="molecule type" value="Genomic_DNA"/>
</dbReference>
<feature type="chain" id="PRO_5039673198" description="Probable sugar-binding periplasmic protein" evidence="7">
    <location>
        <begin position="20"/>
        <end position="423"/>
    </location>
</feature>
<protein>
    <recommendedName>
        <fullName evidence="6">Probable sugar-binding periplasmic protein</fullName>
    </recommendedName>
</protein>
<dbReference type="InterPro" id="IPR006059">
    <property type="entry name" value="SBP"/>
</dbReference>
<evidence type="ECO:0000256" key="7">
    <source>
        <dbReference type="SAM" id="SignalP"/>
    </source>
</evidence>
<dbReference type="PANTHER" id="PTHR43649">
    <property type="entry name" value="ARABINOSE-BINDING PROTEIN-RELATED"/>
    <property type="match status" value="1"/>
</dbReference>
<evidence type="ECO:0000256" key="2">
    <source>
        <dbReference type="ARBA" id="ARBA00008520"/>
    </source>
</evidence>